<dbReference type="AlphaFoldDB" id="A0A0K6GU87"/>
<dbReference type="Gene3D" id="3.40.50.300">
    <property type="entry name" value="P-loop containing nucleotide triphosphate hydrolases"/>
    <property type="match status" value="1"/>
</dbReference>
<keyword evidence="3" id="KW-1185">Reference proteome</keyword>
<evidence type="ECO:0000313" key="2">
    <source>
        <dbReference type="EMBL" id="CUA82168.1"/>
    </source>
</evidence>
<dbReference type="Proteomes" id="UP000243535">
    <property type="component" value="Unassembled WGS sequence"/>
</dbReference>
<organism evidence="2 3">
    <name type="scientific">Gulbenkiania indica</name>
    <dbReference type="NCBI Taxonomy" id="375574"/>
    <lineage>
        <taxon>Bacteria</taxon>
        <taxon>Pseudomonadati</taxon>
        <taxon>Pseudomonadota</taxon>
        <taxon>Betaproteobacteria</taxon>
        <taxon>Neisseriales</taxon>
        <taxon>Chromobacteriaceae</taxon>
        <taxon>Gulbenkiania</taxon>
    </lineage>
</organism>
<name>A0A0K6GU87_9NEIS</name>
<protein>
    <submittedName>
        <fullName evidence="2">Uncharacterized protein</fullName>
    </submittedName>
</protein>
<dbReference type="InterPro" id="IPR027417">
    <property type="entry name" value="P-loop_NTPase"/>
</dbReference>
<accession>A0A0K6GU87</accession>
<dbReference type="RefSeq" id="WP_152966468.1">
    <property type="nucleotide sequence ID" value="NZ_CYHA01000002.1"/>
</dbReference>
<feature type="region of interest" description="Disordered" evidence="1">
    <location>
        <begin position="140"/>
        <end position="162"/>
    </location>
</feature>
<evidence type="ECO:0000256" key="1">
    <source>
        <dbReference type="SAM" id="MobiDB-lite"/>
    </source>
</evidence>
<dbReference type="STRING" id="375574.GCA_001418035_00824"/>
<gene>
    <name evidence="2" type="ORF">Ga0061063_1031</name>
</gene>
<proteinExistence type="predicted"/>
<reference evidence="3" key="1">
    <citation type="submission" date="2015-08" db="EMBL/GenBank/DDBJ databases">
        <authorList>
            <person name="Varghese N."/>
        </authorList>
    </citation>
    <scope>NUCLEOTIDE SEQUENCE [LARGE SCALE GENOMIC DNA]</scope>
    <source>
        <strain evidence="3">DSM 17901</strain>
    </source>
</reference>
<sequence length="182" mass="19626">MEMLPKILALCGPASPVKTALAESLVNRQGFVRLPFDRIPKAMMEALGLTADELSGEKAQRPHGMLGGLSPARVLTLLKSGWGEEMVSADLWVHAWARAARTALEAGQRILVDDAETADQLMMVRALGGKLVHVEPAPEGMRASPHAFDDDSQEASANPERPQVAAELVTLFSLEAQNRSIH</sequence>
<dbReference type="EMBL" id="CYHA01000002">
    <property type="protein sequence ID" value="CUA82168.1"/>
    <property type="molecule type" value="Genomic_DNA"/>
</dbReference>
<evidence type="ECO:0000313" key="3">
    <source>
        <dbReference type="Proteomes" id="UP000243535"/>
    </source>
</evidence>